<evidence type="ECO:0000256" key="1">
    <source>
        <dbReference type="SAM" id="MobiDB-lite"/>
    </source>
</evidence>
<dbReference type="AlphaFoldDB" id="A0AA39LUB2"/>
<comment type="caution">
    <text evidence="2">The sequence shown here is derived from an EMBL/GenBank/DDBJ whole genome shotgun (WGS) entry which is preliminary data.</text>
</comment>
<accession>A0AA39LUB2</accession>
<proteinExistence type="predicted"/>
<keyword evidence="3" id="KW-1185">Reference proteome</keyword>
<organism evidence="2 3">
    <name type="scientific">Steinernema hermaphroditum</name>
    <dbReference type="NCBI Taxonomy" id="289476"/>
    <lineage>
        <taxon>Eukaryota</taxon>
        <taxon>Metazoa</taxon>
        <taxon>Ecdysozoa</taxon>
        <taxon>Nematoda</taxon>
        <taxon>Chromadorea</taxon>
        <taxon>Rhabditida</taxon>
        <taxon>Tylenchina</taxon>
        <taxon>Panagrolaimomorpha</taxon>
        <taxon>Strongyloidoidea</taxon>
        <taxon>Steinernematidae</taxon>
        <taxon>Steinernema</taxon>
    </lineage>
</organism>
<feature type="compositionally biased region" description="Basic and acidic residues" evidence="1">
    <location>
        <begin position="42"/>
        <end position="55"/>
    </location>
</feature>
<feature type="region of interest" description="Disordered" evidence="1">
    <location>
        <begin position="37"/>
        <end position="56"/>
    </location>
</feature>
<protein>
    <submittedName>
        <fullName evidence="2">Uncharacterized protein</fullName>
    </submittedName>
</protein>
<dbReference type="EMBL" id="JAUCMV010000003">
    <property type="protein sequence ID" value="KAK0409594.1"/>
    <property type="molecule type" value="Genomic_DNA"/>
</dbReference>
<name>A0AA39LUB2_9BILA</name>
<evidence type="ECO:0000313" key="3">
    <source>
        <dbReference type="Proteomes" id="UP001175271"/>
    </source>
</evidence>
<dbReference type="Proteomes" id="UP001175271">
    <property type="component" value="Unassembled WGS sequence"/>
</dbReference>
<feature type="region of interest" description="Disordered" evidence="1">
    <location>
        <begin position="144"/>
        <end position="197"/>
    </location>
</feature>
<feature type="compositionally biased region" description="Pro residues" evidence="1">
    <location>
        <begin position="149"/>
        <end position="159"/>
    </location>
</feature>
<reference evidence="2" key="1">
    <citation type="submission" date="2023-06" db="EMBL/GenBank/DDBJ databases">
        <title>Genomic analysis of the entomopathogenic nematode Steinernema hermaphroditum.</title>
        <authorList>
            <person name="Schwarz E.M."/>
            <person name="Heppert J.K."/>
            <person name="Baniya A."/>
            <person name="Schwartz H.T."/>
            <person name="Tan C.-H."/>
            <person name="Antoshechkin I."/>
            <person name="Sternberg P.W."/>
            <person name="Goodrich-Blair H."/>
            <person name="Dillman A.R."/>
        </authorList>
    </citation>
    <scope>NUCLEOTIDE SEQUENCE</scope>
    <source>
        <strain evidence="2">PS9179</strain>
        <tissue evidence="2">Whole animal</tissue>
    </source>
</reference>
<gene>
    <name evidence="2" type="ORF">QR680_004645</name>
</gene>
<sequence length="197" mass="22754">MDIVLLFLIIVLVVTIFGYLGRKMQDRWNYYNRQNEEASGDQSERSSSESAESRPPRVLVINRTSAQIGRREVYVESDIQPSKPDDLPPSYDEWRFRLSFRIKCFTGFLRVRRQRRLRCRRHHCETDVYVVRMDCEHASAAFPASTALPYPPPPQPTPAVPARNYGEAPNYFDYTNPPPEYSAPPSNSQGAFNPHTK</sequence>
<evidence type="ECO:0000313" key="2">
    <source>
        <dbReference type="EMBL" id="KAK0409594.1"/>
    </source>
</evidence>